<dbReference type="EMBL" id="NEFY01000002">
    <property type="protein sequence ID" value="OZC37468.1"/>
    <property type="molecule type" value="Genomic_DNA"/>
</dbReference>
<dbReference type="PROSITE" id="PS50943">
    <property type="entry name" value="HTH_CROC1"/>
    <property type="match status" value="1"/>
</dbReference>
<dbReference type="AlphaFoldDB" id="A0A7Z1DWU7"/>
<dbReference type="CDD" id="cd00093">
    <property type="entry name" value="HTH_XRE"/>
    <property type="match status" value="1"/>
</dbReference>
<dbReference type="GO" id="GO:0003677">
    <property type="term" value="F:DNA binding"/>
    <property type="evidence" value="ECO:0007669"/>
    <property type="project" value="InterPro"/>
</dbReference>
<organism evidence="2 3">
    <name type="scientific">Marinobacter vinifirmus</name>
    <dbReference type="NCBI Taxonomy" id="355591"/>
    <lineage>
        <taxon>Bacteria</taxon>
        <taxon>Pseudomonadati</taxon>
        <taxon>Pseudomonadota</taxon>
        <taxon>Gammaproteobacteria</taxon>
        <taxon>Pseudomonadales</taxon>
        <taxon>Marinobacteraceae</taxon>
        <taxon>Marinobacter</taxon>
    </lineage>
</organism>
<reference evidence="2 3" key="1">
    <citation type="submission" date="2017-06" db="EMBL/GenBank/DDBJ databases">
        <title>Draft genome sequence of the halophilic bacterium Marinobacter vinifirmus FB1.</title>
        <authorList>
            <person name="Stepanov V.G."/>
            <person name="Roberts D.J."/>
            <person name="Fox G.E."/>
        </authorList>
    </citation>
    <scope>NUCLEOTIDE SEQUENCE [LARGE SCALE GENOMIC DNA]</scope>
    <source>
        <strain evidence="2 3">FB1</strain>
    </source>
</reference>
<dbReference type="InterPro" id="IPR010982">
    <property type="entry name" value="Lambda_DNA-bd_dom_sf"/>
</dbReference>
<evidence type="ECO:0000259" key="1">
    <source>
        <dbReference type="PROSITE" id="PS50943"/>
    </source>
</evidence>
<dbReference type="Gene3D" id="1.10.260.40">
    <property type="entry name" value="lambda repressor-like DNA-binding domains"/>
    <property type="match status" value="1"/>
</dbReference>
<dbReference type="SUPFAM" id="SSF47413">
    <property type="entry name" value="lambda repressor-like DNA-binding domains"/>
    <property type="match status" value="1"/>
</dbReference>
<proteinExistence type="predicted"/>
<name>A0A7Z1DWU7_9GAMM</name>
<accession>A0A7Z1DWU7</accession>
<comment type="caution">
    <text evidence="2">The sequence shown here is derived from an EMBL/GenBank/DDBJ whole genome shotgun (WGS) entry which is preliminary data.</text>
</comment>
<sequence length="82" mass="9228">MRITSPEMLAQALKNIRKERQLSQSVVADNVGLKQATISGFENKPGASRVETLFKLLTSLDLEMHLSERDAKNAEAGWDQEW</sequence>
<dbReference type="InterPro" id="IPR001387">
    <property type="entry name" value="Cro/C1-type_HTH"/>
</dbReference>
<protein>
    <submittedName>
        <fullName evidence="2">Transcriptional regulator</fullName>
    </submittedName>
</protein>
<keyword evidence="3" id="KW-1185">Reference proteome</keyword>
<gene>
    <name evidence="2" type="ORF">B9Q17_04915</name>
</gene>
<dbReference type="Pfam" id="PF01381">
    <property type="entry name" value="HTH_3"/>
    <property type="match status" value="1"/>
</dbReference>
<dbReference type="RefSeq" id="WP_094624258.1">
    <property type="nucleotide sequence ID" value="NZ_NEFY01000002.1"/>
</dbReference>
<feature type="domain" description="HTH cro/C1-type" evidence="1">
    <location>
        <begin position="13"/>
        <end position="67"/>
    </location>
</feature>
<evidence type="ECO:0000313" key="2">
    <source>
        <dbReference type="EMBL" id="OZC37468.1"/>
    </source>
</evidence>
<dbReference type="SMART" id="SM00530">
    <property type="entry name" value="HTH_XRE"/>
    <property type="match status" value="1"/>
</dbReference>
<evidence type="ECO:0000313" key="3">
    <source>
        <dbReference type="Proteomes" id="UP000216984"/>
    </source>
</evidence>
<dbReference type="Proteomes" id="UP000216984">
    <property type="component" value="Unassembled WGS sequence"/>
</dbReference>